<gene>
    <name evidence="1" type="ORF">SAMN05660710_01033</name>
</gene>
<dbReference type="AlphaFoldDB" id="A0A1G5ECV8"/>
<keyword evidence="2" id="KW-1185">Reference proteome</keyword>
<evidence type="ECO:0000313" key="2">
    <source>
        <dbReference type="Proteomes" id="UP000199502"/>
    </source>
</evidence>
<dbReference type="EMBL" id="FMVT01000003">
    <property type="protein sequence ID" value="SCY24591.1"/>
    <property type="molecule type" value="Genomic_DNA"/>
</dbReference>
<dbReference type="Proteomes" id="UP000199502">
    <property type="component" value="Unassembled WGS sequence"/>
</dbReference>
<accession>A0A1G5ECV8</accession>
<evidence type="ECO:0000313" key="1">
    <source>
        <dbReference type="EMBL" id="SCY24591.1"/>
    </source>
</evidence>
<dbReference type="STRING" id="336292.SAMN05660710_01033"/>
<protein>
    <submittedName>
        <fullName evidence="1">Uncharacterized protein</fullName>
    </submittedName>
</protein>
<dbReference type="RefSeq" id="WP_090740968.1">
    <property type="nucleotide sequence ID" value="NZ_FMVT01000003.1"/>
</dbReference>
<organism evidence="1 2">
    <name type="scientific">Paracoccus tibetensis</name>
    <dbReference type="NCBI Taxonomy" id="336292"/>
    <lineage>
        <taxon>Bacteria</taxon>
        <taxon>Pseudomonadati</taxon>
        <taxon>Pseudomonadota</taxon>
        <taxon>Alphaproteobacteria</taxon>
        <taxon>Rhodobacterales</taxon>
        <taxon>Paracoccaceae</taxon>
        <taxon>Paracoccus</taxon>
    </lineage>
</organism>
<name>A0A1G5ECV8_9RHOB</name>
<reference evidence="1 2" key="1">
    <citation type="submission" date="2016-10" db="EMBL/GenBank/DDBJ databases">
        <authorList>
            <person name="de Groot N.N."/>
        </authorList>
    </citation>
    <scope>NUCLEOTIDE SEQUENCE [LARGE SCALE GENOMIC DNA]</scope>
    <source>
        <strain evidence="1 2">CGMCC 1.8925</strain>
    </source>
</reference>
<sequence>MTFQRLPASSSVLPLTSDASAVAVPVQPVEADPDVPDVPGLGHNRRRSIKRRTSVTLHLELHEDGEIHIHSPDMPYLILSDRNPRNLIGDVGGALCYEIRRRFSD</sequence>
<proteinExistence type="predicted"/>